<accession>A0A8C6LU46</accession>
<dbReference type="PANTHER" id="PTHR12276">
    <property type="entry name" value="EPSIN/ENT-RELATED"/>
    <property type="match status" value="1"/>
</dbReference>
<proteinExistence type="predicted"/>
<dbReference type="Pfam" id="PF01417">
    <property type="entry name" value="ENTH"/>
    <property type="match status" value="1"/>
</dbReference>
<dbReference type="InterPro" id="IPR013809">
    <property type="entry name" value="ENTH"/>
</dbReference>
<dbReference type="AlphaFoldDB" id="A0A8C6LU46"/>
<keyword evidence="3" id="KW-1185">Reference proteome</keyword>
<dbReference type="Ensembl" id="ENSNFUT00015024613.1">
    <property type="protein sequence ID" value="ENSNFUP00015023533.1"/>
    <property type="gene ID" value="ENSNFUG00015011375.1"/>
</dbReference>
<sequence length="92" mass="10705">GPNIWTSLKLPFLMKNMVNNYTEAEVKVREATSNDHWGPPSGLMAEISDLTYNVVTFSEVMGIIWKRLNDHGKNWRHVYKWKGYEPLTCYVS</sequence>
<protein>
    <recommendedName>
        <fullName evidence="1">ENTH domain-containing protein</fullName>
    </recommendedName>
</protein>
<dbReference type="GO" id="GO:0005543">
    <property type="term" value="F:phospholipid binding"/>
    <property type="evidence" value="ECO:0007669"/>
    <property type="project" value="TreeGrafter"/>
</dbReference>
<evidence type="ECO:0000313" key="2">
    <source>
        <dbReference type="Ensembl" id="ENSNFUP00015023533.1"/>
    </source>
</evidence>
<evidence type="ECO:0000313" key="3">
    <source>
        <dbReference type="Proteomes" id="UP000694548"/>
    </source>
</evidence>
<dbReference type="InterPro" id="IPR008942">
    <property type="entry name" value="ENTH_VHS"/>
</dbReference>
<dbReference type="PROSITE" id="PS50942">
    <property type="entry name" value="ENTH"/>
    <property type="match status" value="1"/>
</dbReference>
<dbReference type="GO" id="GO:0006897">
    <property type="term" value="P:endocytosis"/>
    <property type="evidence" value="ECO:0007669"/>
    <property type="project" value="TreeGrafter"/>
</dbReference>
<dbReference type="Gene3D" id="1.25.40.90">
    <property type="match status" value="1"/>
</dbReference>
<dbReference type="GO" id="GO:0030125">
    <property type="term" value="C:clathrin vesicle coat"/>
    <property type="evidence" value="ECO:0007669"/>
    <property type="project" value="TreeGrafter"/>
</dbReference>
<dbReference type="GO" id="GO:0005886">
    <property type="term" value="C:plasma membrane"/>
    <property type="evidence" value="ECO:0007669"/>
    <property type="project" value="TreeGrafter"/>
</dbReference>
<dbReference type="GeneTree" id="ENSGT00940000158217"/>
<reference evidence="2" key="2">
    <citation type="submission" date="2025-09" db="UniProtKB">
        <authorList>
            <consortium name="Ensembl"/>
        </authorList>
    </citation>
    <scope>IDENTIFICATION</scope>
</reference>
<dbReference type="GO" id="GO:0005768">
    <property type="term" value="C:endosome"/>
    <property type="evidence" value="ECO:0007669"/>
    <property type="project" value="TreeGrafter"/>
</dbReference>
<dbReference type="GO" id="GO:0030276">
    <property type="term" value="F:clathrin binding"/>
    <property type="evidence" value="ECO:0007669"/>
    <property type="project" value="TreeGrafter"/>
</dbReference>
<dbReference type="PANTHER" id="PTHR12276:SF112">
    <property type="entry name" value="EPSIN 3A-RELATED"/>
    <property type="match status" value="1"/>
</dbReference>
<organism evidence="2 3">
    <name type="scientific">Nothobranchius furzeri</name>
    <name type="common">Turquoise killifish</name>
    <dbReference type="NCBI Taxonomy" id="105023"/>
    <lineage>
        <taxon>Eukaryota</taxon>
        <taxon>Metazoa</taxon>
        <taxon>Chordata</taxon>
        <taxon>Craniata</taxon>
        <taxon>Vertebrata</taxon>
        <taxon>Euteleostomi</taxon>
        <taxon>Actinopterygii</taxon>
        <taxon>Neopterygii</taxon>
        <taxon>Teleostei</taxon>
        <taxon>Neoteleostei</taxon>
        <taxon>Acanthomorphata</taxon>
        <taxon>Ovalentaria</taxon>
        <taxon>Atherinomorphae</taxon>
        <taxon>Cyprinodontiformes</taxon>
        <taxon>Nothobranchiidae</taxon>
        <taxon>Nothobranchius</taxon>
    </lineage>
</organism>
<dbReference type="SUPFAM" id="SSF48464">
    <property type="entry name" value="ENTH/VHS domain"/>
    <property type="match status" value="1"/>
</dbReference>
<feature type="domain" description="ENTH" evidence="1">
    <location>
        <begin position="16"/>
        <end position="92"/>
    </location>
</feature>
<dbReference type="Proteomes" id="UP000694548">
    <property type="component" value="Unassembled WGS sequence"/>
</dbReference>
<reference evidence="2" key="1">
    <citation type="submission" date="2025-08" db="UniProtKB">
        <authorList>
            <consortium name="Ensembl"/>
        </authorList>
    </citation>
    <scope>IDENTIFICATION</scope>
</reference>
<evidence type="ECO:0000259" key="1">
    <source>
        <dbReference type="PROSITE" id="PS50942"/>
    </source>
</evidence>
<name>A0A8C6LU46_NOTFU</name>